<dbReference type="EMBL" id="JAMKFE010000003">
    <property type="protein sequence ID" value="MCM5678996.1"/>
    <property type="molecule type" value="Genomic_DNA"/>
</dbReference>
<keyword evidence="2" id="KW-0378">Hydrolase</keyword>
<dbReference type="InterPro" id="IPR050471">
    <property type="entry name" value="AB_hydrolase"/>
</dbReference>
<dbReference type="Pfam" id="PF12697">
    <property type="entry name" value="Abhydrolase_6"/>
    <property type="match status" value="1"/>
</dbReference>
<protein>
    <submittedName>
        <fullName evidence="2">Alpha/beta fold hydrolase</fullName>
    </submittedName>
</protein>
<comment type="caution">
    <text evidence="2">The sequence shown here is derived from an EMBL/GenBank/DDBJ whole genome shotgun (WGS) entry which is preliminary data.</text>
</comment>
<reference evidence="2" key="1">
    <citation type="submission" date="2022-05" db="EMBL/GenBank/DDBJ databases">
        <title>Schlegelella sp. nov., isolated from mangrove soil.</title>
        <authorList>
            <person name="Liu Y."/>
            <person name="Ge X."/>
            <person name="Liu W."/>
        </authorList>
    </citation>
    <scope>NUCLEOTIDE SEQUENCE</scope>
    <source>
        <strain evidence="2">S2-27</strain>
    </source>
</reference>
<dbReference type="Gene3D" id="3.40.50.1820">
    <property type="entry name" value="alpha/beta hydrolase"/>
    <property type="match status" value="1"/>
</dbReference>
<evidence type="ECO:0000313" key="3">
    <source>
        <dbReference type="Proteomes" id="UP001165541"/>
    </source>
</evidence>
<gene>
    <name evidence="2" type="ORF">M8A51_05560</name>
</gene>
<dbReference type="SUPFAM" id="SSF53474">
    <property type="entry name" value="alpha/beta-Hydrolases"/>
    <property type="match status" value="1"/>
</dbReference>
<dbReference type="RefSeq" id="WP_251777188.1">
    <property type="nucleotide sequence ID" value="NZ_JAMKFE010000003.1"/>
</dbReference>
<dbReference type="Proteomes" id="UP001165541">
    <property type="component" value="Unassembled WGS sequence"/>
</dbReference>
<dbReference type="InterPro" id="IPR029058">
    <property type="entry name" value="AB_hydrolase_fold"/>
</dbReference>
<evidence type="ECO:0000259" key="1">
    <source>
        <dbReference type="Pfam" id="PF12697"/>
    </source>
</evidence>
<proteinExistence type="predicted"/>
<dbReference type="PANTHER" id="PTHR43433:SF5">
    <property type="entry name" value="AB HYDROLASE-1 DOMAIN-CONTAINING PROTEIN"/>
    <property type="match status" value="1"/>
</dbReference>
<sequence length="297" mass="31732">MSDAAATTSTLATPTARSFTANRLFPMLRAGLRTAETFSPTSAAARVAARVFCTPVPTKLATRHFRPPTGVRVESMPFENASLTLYRWPAPADAPMVLLTHGWGGWGLQMAPLAEALAERGLAAVTVDQPGHGRSGAWHSTLAQFARALGYLGDRLGPLRGVVGHSMGGSSAAVALSRGLAAERLVTIASPTDLVQVTRDYANAFGLRETTRQAMVRYLEAREAVVFEQMSAHRTAPRLAQPTLVVHDRADTAVPLVEGLKLQALLPQAELMLTDGLGHRRLLKEPAVTQRVAAFLA</sequence>
<evidence type="ECO:0000313" key="2">
    <source>
        <dbReference type="EMBL" id="MCM5678996.1"/>
    </source>
</evidence>
<accession>A0ABT0YJT7</accession>
<name>A0ABT0YJT7_9BURK</name>
<organism evidence="2 3">
    <name type="scientific">Caldimonas mangrovi</name>
    <dbReference type="NCBI Taxonomy" id="2944811"/>
    <lineage>
        <taxon>Bacteria</taxon>
        <taxon>Pseudomonadati</taxon>
        <taxon>Pseudomonadota</taxon>
        <taxon>Betaproteobacteria</taxon>
        <taxon>Burkholderiales</taxon>
        <taxon>Sphaerotilaceae</taxon>
        <taxon>Caldimonas</taxon>
    </lineage>
</organism>
<dbReference type="InterPro" id="IPR000073">
    <property type="entry name" value="AB_hydrolase_1"/>
</dbReference>
<dbReference type="PANTHER" id="PTHR43433">
    <property type="entry name" value="HYDROLASE, ALPHA/BETA FOLD FAMILY PROTEIN"/>
    <property type="match status" value="1"/>
</dbReference>
<feature type="domain" description="AB hydrolase-1" evidence="1">
    <location>
        <begin position="97"/>
        <end position="247"/>
    </location>
</feature>
<dbReference type="GO" id="GO:0016787">
    <property type="term" value="F:hydrolase activity"/>
    <property type="evidence" value="ECO:0007669"/>
    <property type="project" value="UniProtKB-KW"/>
</dbReference>
<keyword evidence="3" id="KW-1185">Reference proteome</keyword>